<dbReference type="OrthoDB" id="9451547at2759"/>
<dbReference type="RefSeq" id="XP_018290897.1">
    <property type="nucleotide sequence ID" value="XM_018431600.1"/>
</dbReference>
<evidence type="ECO:0000256" key="1">
    <source>
        <dbReference type="SAM" id="Coils"/>
    </source>
</evidence>
<gene>
    <name evidence="2" type="ORF">PHYBLDRAFT_146180</name>
</gene>
<evidence type="ECO:0000313" key="3">
    <source>
        <dbReference type="Proteomes" id="UP000077315"/>
    </source>
</evidence>
<evidence type="ECO:0000313" key="2">
    <source>
        <dbReference type="EMBL" id="OAD72857.1"/>
    </source>
</evidence>
<sequence length="554" mass="61809">MRALIGYGKRPDWTWSVDGVAFFKGLVNTCGTLQGTSKRPAPLSPVGMCAAIDADTEPASPVLSTSSFMSSISWVAEKSAADLVALLKNAYSAMKEKEKDLLLAAEIGKSLLENNMALKSKYEHLLEQAQAYHAENEAEMLEQISMASRFDDDNDDDDMRFITTQNARKTLIETLERKNKEMEQMLERALHKSNEMDEANEAKSEELEQEIERLRESLDQAAVKVQELESATRHAKLNGEQRMTERATSEGVRHYDQDDSVIAVELAEKLARLETENAAISFAKNAIKQRLTSALHDLNHLRQQFDSFEFTQQGYQDLQEGYQRQFTHIAELNESLEDHRHVLSKLRDRGQWSGKHTPTPSEHPGGSLVKASLLERNTSLLGELQSTWSKGMGDLPILTDPDLPSPPSSSCSLANLQSFATLAERNLTSFYNAPAAYTLETALSSVGINDRGAIDEAMRFLEYDSQDGLSDQEDNMLVPYDGSPTTGLYPDLPNAENLCRDLAIPQESLGVSGRIAHLVRCLFKAVLRWCRFSIILTTAVMINLWQGPEGFLEI</sequence>
<dbReference type="Proteomes" id="UP000077315">
    <property type="component" value="Unassembled WGS sequence"/>
</dbReference>
<name>A0A162PHE6_PHYB8</name>
<feature type="coiled-coil region" evidence="1">
    <location>
        <begin position="168"/>
        <end position="231"/>
    </location>
</feature>
<dbReference type="AlphaFoldDB" id="A0A162PHE6"/>
<dbReference type="GeneID" id="28992506"/>
<proteinExistence type="predicted"/>
<accession>A0A162PHE6</accession>
<dbReference type="EMBL" id="KV440982">
    <property type="protein sequence ID" value="OAD72857.1"/>
    <property type="molecule type" value="Genomic_DNA"/>
</dbReference>
<organism evidence="2 3">
    <name type="scientific">Phycomyces blakesleeanus (strain ATCC 8743b / DSM 1359 / FGSC 10004 / NBRC 33097 / NRRL 1555)</name>
    <dbReference type="NCBI Taxonomy" id="763407"/>
    <lineage>
        <taxon>Eukaryota</taxon>
        <taxon>Fungi</taxon>
        <taxon>Fungi incertae sedis</taxon>
        <taxon>Mucoromycota</taxon>
        <taxon>Mucoromycotina</taxon>
        <taxon>Mucoromycetes</taxon>
        <taxon>Mucorales</taxon>
        <taxon>Phycomycetaceae</taxon>
        <taxon>Phycomyces</taxon>
    </lineage>
</organism>
<reference evidence="3" key="1">
    <citation type="submission" date="2015-06" db="EMBL/GenBank/DDBJ databases">
        <title>Expansion of signal transduction pathways in fungi by whole-genome duplication.</title>
        <authorList>
            <consortium name="DOE Joint Genome Institute"/>
            <person name="Corrochano L.M."/>
            <person name="Kuo A."/>
            <person name="Marcet-Houben M."/>
            <person name="Polaino S."/>
            <person name="Salamov A."/>
            <person name="Villalobos J.M."/>
            <person name="Alvarez M.I."/>
            <person name="Avalos J."/>
            <person name="Benito E.P."/>
            <person name="Benoit I."/>
            <person name="Burger G."/>
            <person name="Camino L.P."/>
            <person name="Canovas D."/>
            <person name="Cerda-Olmedo E."/>
            <person name="Cheng J.-F."/>
            <person name="Dominguez A."/>
            <person name="Elias M."/>
            <person name="Eslava A.P."/>
            <person name="Glaser F."/>
            <person name="Grimwood J."/>
            <person name="Gutierrez G."/>
            <person name="Heitman J."/>
            <person name="Henrissat B."/>
            <person name="Iturriaga E.A."/>
            <person name="Lang B.F."/>
            <person name="Lavin J.L."/>
            <person name="Lee S."/>
            <person name="Li W."/>
            <person name="Lindquist E."/>
            <person name="Lopez-Garcia S."/>
            <person name="Luque E.M."/>
            <person name="Marcos A.T."/>
            <person name="Martin J."/>
            <person name="McCluskey K."/>
            <person name="Medina H.R."/>
            <person name="Miralles-Duran A."/>
            <person name="Miyazaki A."/>
            <person name="Munoz-Torres E."/>
            <person name="Oguiza J.A."/>
            <person name="Ohm R."/>
            <person name="Olmedo M."/>
            <person name="Orejas M."/>
            <person name="Ortiz-Castellanos L."/>
            <person name="Pisabarro A.G."/>
            <person name="Rodriguez-Romero J."/>
            <person name="Ruiz-Herrera J."/>
            <person name="Ruiz-Vazquez R."/>
            <person name="Sanz C."/>
            <person name="Schackwitz W."/>
            <person name="Schmutz J."/>
            <person name="Shahriari M."/>
            <person name="Shelest E."/>
            <person name="Silva-Franco F."/>
            <person name="Soanes D."/>
            <person name="Syed K."/>
            <person name="Tagua V.G."/>
            <person name="Talbot N.J."/>
            <person name="Thon M."/>
            <person name="De vries R.P."/>
            <person name="Wiebenga A."/>
            <person name="Yadav J.S."/>
            <person name="Braun E.L."/>
            <person name="Baker S."/>
            <person name="Garre V."/>
            <person name="Horwitz B."/>
            <person name="Torres-Martinez S."/>
            <person name="Idnurm A."/>
            <person name="Herrera-Estrella A."/>
            <person name="Gabaldon T."/>
            <person name="Grigoriev I.V."/>
        </authorList>
    </citation>
    <scope>NUCLEOTIDE SEQUENCE [LARGE SCALE GENOMIC DNA]</scope>
    <source>
        <strain evidence="3">NRRL 1555(-)</strain>
    </source>
</reference>
<protein>
    <submittedName>
        <fullName evidence="2">Uncharacterized protein</fullName>
    </submittedName>
</protein>
<keyword evidence="3" id="KW-1185">Reference proteome</keyword>
<dbReference type="InParanoid" id="A0A162PHE6"/>
<dbReference type="STRING" id="763407.A0A162PHE6"/>
<keyword evidence="1" id="KW-0175">Coiled coil</keyword>
<dbReference type="VEuPathDB" id="FungiDB:PHYBLDRAFT_146180"/>